<feature type="compositionally biased region" description="Basic and acidic residues" evidence="1">
    <location>
        <begin position="184"/>
        <end position="197"/>
    </location>
</feature>
<keyword evidence="3" id="KW-1185">Reference proteome</keyword>
<comment type="caution">
    <text evidence="2">The sequence shown here is derived from an EMBL/GenBank/DDBJ whole genome shotgun (WGS) entry which is preliminary data.</text>
</comment>
<evidence type="ECO:0000256" key="1">
    <source>
        <dbReference type="SAM" id="MobiDB-lite"/>
    </source>
</evidence>
<sequence>MECRTAGEEKNAATVDGKPEEDAPRQPGSIAQLAKTDGKDLLDLFMQTTQDREELLIAALELLDCWTSTTKSPSGSSMRRWHTRNSSTRFDAIRSRGWATVPRMDSGCILARPRSPSRGKWPAGSTGPWRERTRRVKTVFTVAAAHVQRWAAVVFGDEPSQLRGSQHRRRHSPRLRLPLGSKGSRPDGKLASDLPVRDRMERMRKAARRFFSVSATGPALRVCHIAYSLVFNVQSILLAQS</sequence>
<feature type="region of interest" description="Disordered" evidence="1">
    <location>
        <begin position="161"/>
        <end position="197"/>
    </location>
</feature>
<dbReference type="EMBL" id="LWDF02001408">
    <property type="protein sequence ID" value="KAE8238845.1"/>
    <property type="molecule type" value="Genomic_DNA"/>
</dbReference>
<reference evidence="2" key="1">
    <citation type="submission" date="2016-04" db="EMBL/GenBank/DDBJ databases">
        <authorList>
            <person name="Nguyen H.D."/>
            <person name="Samba Siva P."/>
            <person name="Cullis J."/>
            <person name="Levesque C.A."/>
            <person name="Hambleton S."/>
        </authorList>
    </citation>
    <scope>NUCLEOTIDE SEQUENCE</scope>
    <source>
        <strain evidence="2">DAOMC 236416</strain>
    </source>
</reference>
<organism evidence="2 3">
    <name type="scientific">Tilletia indica</name>
    <dbReference type="NCBI Taxonomy" id="43049"/>
    <lineage>
        <taxon>Eukaryota</taxon>
        <taxon>Fungi</taxon>
        <taxon>Dikarya</taxon>
        <taxon>Basidiomycota</taxon>
        <taxon>Ustilaginomycotina</taxon>
        <taxon>Exobasidiomycetes</taxon>
        <taxon>Tilletiales</taxon>
        <taxon>Tilletiaceae</taxon>
        <taxon>Tilletia</taxon>
    </lineage>
</organism>
<dbReference type="Proteomes" id="UP000077521">
    <property type="component" value="Unassembled WGS sequence"/>
</dbReference>
<feature type="compositionally biased region" description="Basic and acidic residues" evidence="1">
    <location>
        <begin position="1"/>
        <end position="24"/>
    </location>
</feature>
<dbReference type="AlphaFoldDB" id="A0A8T8SF51"/>
<gene>
    <name evidence="2" type="ORF">A4X13_0g8354</name>
</gene>
<accession>A0A8T8SF51</accession>
<evidence type="ECO:0000313" key="3">
    <source>
        <dbReference type="Proteomes" id="UP000077521"/>
    </source>
</evidence>
<evidence type="ECO:0000313" key="2">
    <source>
        <dbReference type="EMBL" id="KAE8238845.1"/>
    </source>
</evidence>
<feature type="region of interest" description="Disordered" evidence="1">
    <location>
        <begin position="109"/>
        <end position="128"/>
    </location>
</feature>
<name>A0A8T8SF51_9BASI</name>
<proteinExistence type="predicted"/>
<feature type="compositionally biased region" description="Basic residues" evidence="1">
    <location>
        <begin position="165"/>
        <end position="174"/>
    </location>
</feature>
<protein>
    <submittedName>
        <fullName evidence="2">Uncharacterized protein</fullName>
    </submittedName>
</protein>
<feature type="region of interest" description="Disordered" evidence="1">
    <location>
        <begin position="1"/>
        <end position="27"/>
    </location>
</feature>
<reference evidence="2" key="2">
    <citation type="journal article" date="2019" name="IMA Fungus">
        <title>Genome sequencing and comparison of five Tilletia species to identify candidate genes for the detection of regulated species infecting wheat.</title>
        <authorList>
            <person name="Nguyen H.D.T."/>
            <person name="Sultana T."/>
            <person name="Kesanakurti P."/>
            <person name="Hambleton S."/>
        </authorList>
    </citation>
    <scope>NUCLEOTIDE SEQUENCE</scope>
    <source>
        <strain evidence="2">DAOMC 236416</strain>
    </source>
</reference>